<dbReference type="Pfam" id="PF04731">
    <property type="entry name" value="Caudal_act"/>
    <property type="match status" value="1"/>
</dbReference>
<dbReference type="Gene3D" id="1.10.10.60">
    <property type="entry name" value="Homeodomain-like"/>
    <property type="match status" value="1"/>
</dbReference>
<evidence type="ECO:0000256" key="7">
    <source>
        <dbReference type="RuleBase" id="RU000682"/>
    </source>
</evidence>
<dbReference type="InterPro" id="IPR017970">
    <property type="entry name" value="Homeobox_CS"/>
</dbReference>
<dbReference type="Ensembl" id="ENSSANT00000081426.1">
    <property type="protein sequence ID" value="ENSSANP00000076616.1"/>
    <property type="gene ID" value="ENSSANG00000038140.1"/>
</dbReference>
<dbReference type="PANTHER" id="PTHR24332:SF15">
    <property type="entry name" value="HOMEOBOX PROTEIN CDX-4"/>
    <property type="match status" value="1"/>
</dbReference>
<dbReference type="InterPro" id="IPR047152">
    <property type="entry name" value="Caudal_homeobox"/>
</dbReference>
<dbReference type="CDD" id="cd00086">
    <property type="entry name" value="homeodomain"/>
    <property type="match status" value="1"/>
</dbReference>
<dbReference type="GO" id="GO:0030154">
    <property type="term" value="P:cell differentiation"/>
    <property type="evidence" value="ECO:0007669"/>
    <property type="project" value="TreeGrafter"/>
</dbReference>
<accession>A0A671R0K6</accession>
<dbReference type="GO" id="GO:0005634">
    <property type="term" value="C:nucleus"/>
    <property type="evidence" value="ECO:0007669"/>
    <property type="project" value="UniProtKB-SubCell"/>
</dbReference>
<dbReference type="Pfam" id="PF00046">
    <property type="entry name" value="Homeodomain"/>
    <property type="match status" value="1"/>
</dbReference>
<dbReference type="SMART" id="SM00389">
    <property type="entry name" value="HOX"/>
    <property type="match status" value="1"/>
</dbReference>
<evidence type="ECO:0000256" key="4">
    <source>
        <dbReference type="ARBA" id="ARBA00023155"/>
    </source>
</evidence>
<comment type="subcellular location">
    <subcellularLocation>
        <location evidence="1 6 7">Nucleus</location>
    </subcellularLocation>
</comment>
<sequence>MYVGYLLDKEGSMYHQGAVRRSGISLPPQNFVSTPQYSDFTGYHHVPNVDTHAQSAGTWGPPYGAPREDWGAYSLGPPNTISAPMSSSSPGQVSYCSSDYNAMHGPGSAVLPPPPENISVGQLSPERERRNSYQWMSKTVQSSSTGKTRTKEKYRVVYTDHQRLELEKEFHFNRYITIRRKSELAVNLGLSERQVKIWFQNRRAKERKLIKKKLGQSDGSGGSVHSDPGSSVRHTRFSVPTPRNERLTIYEEHTASYCHSVNSNLKDPTLTEHSNTLKGPNRSGPLAWPKRITNLHDRHQGACCGLPQKNHVLNATKCWRLFKYRFNRIVFKIKKKNIQKPCSSDPETKYFNGLFVFAQLRYKCHFLYVVSVSKCL</sequence>
<feature type="DNA-binding region" description="Homeobox" evidence="6">
    <location>
        <begin position="151"/>
        <end position="210"/>
    </location>
</feature>
<evidence type="ECO:0000259" key="9">
    <source>
        <dbReference type="PROSITE" id="PS50071"/>
    </source>
</evidence>
<organism evidence="10 11">
    <name type="scientific">Sinocyclocheilus anshuiensis</name>
    <dbReference type="NCBI Taxonomy" id="1608454"/>
    <lineage>
        <taxon>Eukaryota</taxon>
        <taxon>Metazoa</taxon>
        <taxon>Chordata</taxon>
        <taxon>Craniata</taxon>
        <taxon>Vertebrata</taxon>
        <taxon>Euteleostomi</taxon>
        <taxon>Actinopterygii</taxon>
        <taxon>Neopterygii</taxon>
        <taxon>Teleostei</taxon>
        <taxon>Ostariophysi</taxon>
        <taxon>Cypriniformes</taxon>
        <taxon>Cyprinidae</taxon>
        <taxon>Cyprininae</taxon>
        <taxon>Sinocyclocheilus</taxon>
    </lineage>
</organism>
<name>A0A671R0K6_9TELE</name>
<dbReference type="InterPro" id="IPR000047">
    <property type="entry name" value="HTH_motif"/>
</dbReference>
<evidence type="ECO:0000256" key="8">
    <source>
        <dbReference type="SAM" id="MobiDB-lite"/>
    </source>
</evidence>
<dbReference type="PROSITE" id="PS00027">
    <property type="entry name" value="HOMEOBOX_1"/>
    <property type="match status" value="1"/>
</dbReference>
<dbReference type="GO" id="GO:0009887">
    <property type="term" value="P:animal organ morphogenesis"/>
    <property type="evidence" value="ECO:0007669"/>
    <property type="project" value="TreeGrafter"/>
</dbReference>
<feature type="domain" description="Homeobox" evidence="9">
    <location>
        <begin position="149"/>
        <end position="209"/>
    </location>
</feature>
<keyword evidence="4 6" id="KW-0371">Homeobox</keyword>
<evidence type="ECO:0000313" key="10">
    <source>
        <dbReference type="Ensembl" id="ENSSANP00000076616.1"/>
    </source>
</evidence>
<evidence type="ECO:0000256" key="6">
    <source>
        <dbReference type="PROSITE-ProRule" id="PRU00108"/>
    </source>
</evidence>
<dbReference type="InterPro" id="IPR009057">
    <property type="entry name" value="Homeodomain-like_sf"/>
</dbReference>
<reference evidence="10" key="1">
    <citation type="submission" date="2025-08" db="UniProtKB">
        <authorList>
            <consortium name="Ensembl"/>
        </authorList>
    </citation>
    <scope>IDENTIFICATION</scope>
</reference>
<dbReference type="FunFam" id="1.10.10.60:FF:000089">
    <property type="entry name" value="Caudal type homeobox 4"/>
    <property type="match status" value="1"/>
</dbReference>
<dbReference type="InterPro" id="IPR020479">
    <property type="entry name" value="HD_metazoa"/>
</dbReference>
<dbReference type="PRINTS" id="PR00031">
    <property type="entry name" value="HTHREPRESSR"/>
</dbReference>
<dbReference type="InterPro" id="IPR006820">
    <property type="entry name" value="Caudal_activation_dom"/>
</dbReference>
<feature type="compositionally biased region" description="Polar residues" evidence="8">
    <location>
        <begin position="132"/>
        <end position="147"/>
    </location>
</feature>
<dbReference type="PRINTS" id="PR00024">
    <property type="entry name" value="HOMEOBOX"/>
</dbReference>
<evidence type="ECO:0000256" key="5">
    <source>
        <dbReference type="ARBA" id="ARBA00023242"/>
    </source>
</evidence>
<keyword evidence="3 6" id="KW-0238">DNA-binding</keyword>
<dbReference type="GO" id="GO:0009948">
    <property type="term" value="P:anterior/posterior axis specification"/>
    <property type="evidence" value="ECO:0007669"/>
    <property type="project" value="TreeGrafter"/>
</dbReference>
<comment type="similarity">
    <text evidence="2">Belongs to the Caudal homeobox family.</text>
</comment>
<dbReference type="SUPFAM" id="SSF46689">
    <property type="entry name" value="Homeodomain-like"/>
    <property type="match status" value="1"/>
</dbReference>
<evidence type="ECO:0000313" key="11">
    <source>
        <dbReference type="Proteomes" id="UP000472260"/>
    </source>
</evidence>
<feature type="region of interest" description="Disordered" evidence="8">
    <location>
        <begin position="212"/>
        <end position="237"/>
    </location>
</feature>
<evidence type="ECO:0000256" key="1">
    <source>
        <dbReference type="ARBA" id="ARBA00004123"/>
    </source>
</evidence>
<proteinExistence type="inferred from homology"/>
<reference evidence="10" key="2">
    <citation type="submission" date="2025-09" db="UniProtKB">
        <authorList>
            <consortium name="Ensembl"/>
        </authorList>
    </citation>
    <scope>IDENTIFICATION</scope>
</reference>
<dbReference type="AlphaFoldDB" id="A0A671R0K6"/>
<evidence type="ECO:0000256" key="2">
    <source>
        <dbReference type="ARBA" id="ARBA00010341"/>
    </source>
</evidence>
<dbReference type="PANTHER" id="PTHR24332">
    <property type="entry name" value="HOMEOBOX PROTEIN CDX"/>
    <property type="match status" value="1"/>
</dbReference>
<dbReference type="InterPro" id="IPR001356">
    <property type="entry name" value="HD"/>
</dbReference>
<evidence type="ECO:0000256" key="3">
    <source>
        <dbReference type="ARBA" id="ARBA00023125"/>
    </source>
</evidence>
<gene>
    <name evidence="10" type="primary">LOC107665429</name>
</gene>
<keyword evidence="11" id="KW-1185">Reference proteome</keyword>
<keyword evidence="5 6" id="KW-0539">Nucleus</keyword>
<feature type="region of interest" description="Disordered" evidence="8">
    <location>
        <begin position="128"/>
        <end position="148"/>
    </location>
</feature>
<protein>
    <submittedName>
        <fullName evidence="10">Homeobox protein CDX-1-like</fullName>
    </submittedName>
</protein>
<dbReference type="Proteomes" id="UP000472260">
    <property type="component" value="Unassembled WGS sequence"/>
</dbReference>
<dbReference type="GO" id="GO:0000977">
    <property type="term" value="F:RNA polymerase II transcription regulatory region sequence-specific DNA binding"/>
    <property type="evidence" value="ECO:0007669"/>
    <property type="project" value="TreeGrafter"/>
</dbReference>
<dbReference type="GO" id="GO:0000981">
    <property type="term" value="F:DNA-binding transcription factor activity, RNA polymerase II-specific"/>
    <property type="evidence" value="ECO:0007669"/>
    <property type="project" value="InterPro"/>
</dbReference>
<dbReference type="PROSITE" id="PS50071">
    <property type="entry name" value="HOMEOBOX_2"/>
    <property type="match status" value="1"/>
</dbReference>